<protein>
    <submittedName>
        <fullName evidence="1">Uncharacterized protein</fullName>
    </submittedName>
</protein>
<evidence type="ECO:0000313" key="2">
    <source>
        <dbReference type="Proteomes" id="UP000234803"/>
    </source>
</evidence>
<dbReference type="EMBL" id="PGUV01000007">
    <property type="protein sequence ID" value="PLS07607.1"/>
    <property type="molecule type" value="Genomic_DNA"/>
</dbReference>
<dbReference type="RefSeq" id="WP_101860453.1">
    <property type="nucleotide sequence ID" value="NZ_PGUV01000007.1"/>
</dbReference>
<evidence type="ECO:0000313" key="1">
    <source>
        <dbReference type="EMBL" id="PLS07607.1"/>
    </source>
</evidence>
<reference evidence="1 2" key="1">
    <citation type="submission" date="2017-12" db="EMBL/GenBank/DDBJ databases">
        <title>Comparative Functional Genomics of Dry Heat Resistant strains isolated from the Viking Spacecraft.</title>
        <authorList>
            <person name="Seuylemezian A."/>
            <person name="Cooper K."/>
            <person name="Vaishampayan P."/>
        </authorList>
    </citation>
    <scope>NUCLEOTIDE SEQUENCE [LARGE SCALE GENOMIC DNA]</scope>
    <source>
        <strain evidence="1 2">V48-19</strain>
    </source>
</reference>
<dbReference type="AlphaFoldDB" id="A0A9Q6F278"/>
<gene>
    <name evidence="1" type="ORF">CUU63_09925</name>
</gene>
<sequence length="70" mass="8108">MKMNEGTVKQYLETVFKLDGLEFMFNDGDRIVFSSPMGDVVVCIETRKVYDYEENLIGEISSIYNMGLKR</sequence>
<comment type="caution">
    <text evidence="1">The sequence shown here is derived from an EMBL/GenBank/DDBJ whole genome shotgun (WGS) entry which is preliminary data.</text>
</comment>
<organism evidence="1 2">
    <name type="scientific">Bacillus halotolerans</name>
    <dbReference type="NCBI Taxonomy" id="260554"/>
    <lineage>
        <taxon>Bacteria</taxon>
        <taxon>Bacillati</taxon>
        <taxon>Bacillota</taxon>
        <taxon>Bacilli</taxon>
        <taxon>Bacillales</taxon>
        <taxon>Bacillaceae</taxon>
        <taxon>Bacillus</taxon>
    </lineage>
</organism>
<dbReference type="Proteomes" id="UP000234803">
    <property type="component" value="Unassembled WGS sequence"/>
</dbReference>
<name>A0A9Q6F278_9BACI</name>
<proteinExistence type="predicted"/>
<accession>A0A9Q6F278</accession>